<dbReference type="InterPro" id="IPR046826">
    <property type="entry name" value="PDH_N"/>
</dbReference>
<dbReference type="RefSeq" id="WP_203768899.1">
    <property type="nucleotide sequence ID" value="NZ_BAAAYJ010000072.1"/>
</dbReference>
<dbReference type="InterPro" id="IPR003099">
    <property type="entry name" value="Prephen_DH"/>
</dbReference>
<accession>A0A919MHC1</accession>
<reference evidence="4" key="1">
    <citation type="submission" date="2021-01" db="EMBL/GenBank/DDBJ databases">
        <title>Whole genome shotgun sequence of Actinoplanes nipponensis NBRC 14063.</title>
        <authorList>
            <person name="Komaki H."/>
            <person name="Tamura T."/>
        </authorList>
    </citation>
    <scope>NUCLEOTIDE SEQUENCE</scope>
    <source>
        <strain evidence="4">NBRC 14063</strain>
    </source>
</reference>
<evidence type="ECO:0000256" key="1">
    <source>
        <dbReference type="ARBA" id="ARBA00007964"/>
    </source>
</evidence>
<keyword evidence="5" id="KW-1185">Reference proteome</keyword>
<dbReference type="Pfam" id="PF20463">
    <property type="entry name" value="PDH_C"/>
    <property type="match status" value="1"/>
</dbReference>
<protein>
    <submittedName>
        <fullName evidence="4">Prephenate dehydrogenase</fullName>
    </submittedName>
</protein>
<dbReference type="InterPro" id="IPR050812">
    <property type="entry name" value="Preph/Arog_dehydrog"/>
</dbReference>
<sequence length="334" mass="33972">MNVAVIGLGLIGGSLLRALAAHGHRVTGYDADPHTRDAARALAEGAGLPRSADPRTRAVEVTGGWAVAESVPAAAAGADLVVLAVPLPAIPVVLAGLAGHPGLITDVTSVQGPVRELLRGRRFVGGHPMAGKESSGFLASDPSLFDGCAWVLCLEEETDLADWLALAGLCTALGARVVPVTAAEHDRTVAGISHVPHLLAAALSTVLAGNPLAGTLAAGSFRDGTRVAGTRPELIAAMCGGNAPAVREVLAGIRAELDAYAGDLAAEDPIALLTERLREPSDLRRAWPPGPGEPSGVPAERGELLRLGRAGGWVTAVRDGEVVAMRPGTDRNGS</sequence>
<gene>
    <name evidence="4" type="ORF">Ani05nite_30530</name>
</gene>
<evidence type="ECO:0000256" key="2">
    <source>
        <dbReference type="ARBA" id="ARBA00023002"/>
    </source>
</evidence>
<dbReference type="PANTHER" id="PTHR21363:SF0">
    <property type="entry name" value="PREPHENATE DEHYDROGENASE [NADP(+)]"/>
    <property type="match status" value="1"/>
</dbReference>
<evidence type="ECO:0000259" key="3">
    <source>
        <dbReference type="PROSITE" id="PS51176"/>
    </source>
</evidence>
<name>A0A919MHC1_9ACTN</name>
<dbReference type="Gene3D" id="1.10.3660.10">
    <property type="entry name" value="6-phosphogluconate dehydrogenase C-terminal like domain"/>
    <property type="match status" value="1"/>
</dbReference>
<dbReference type="GO" id="GO:0008977">
    <property type="term" value="F:prephenate dehydrogenase (NAD+) activity"/>
    <property type="evidence" value="ECO:0007669"/>
    <property type="project" value="InterPro"/>
</dbReference>
<dbReference type="Proteomes" id="UP000647172">
    <property type="component" value="Unassembled WGS sequence"/>
</dbReference>
<organism evidence="4 5">
    <name type="scientific">Actinoplanes nipponensis</name>
    <dbReference type="NCBI Taxonomy" id="135950"/>
    <lineage>
        <taxon>Bacteria</taxon>
        <taxon>Bacillati</taxon>
        <taxon>Actinomycetota</taxon>
        <taxon>Actinomycetes</taxon>
        <taxon>Micromonosporales</taxon>
        <taxon>Micromonosporaceae</taxon>
        <taxon>Actinoplanes</taxon>
    </lineage>
</organism>
<dbReference type="SUPFAM" id="SSF48179">
    <property type="entry name" value="6-phosphogluconate dehydrogenase C-terminal domain-like"/>
    <property type="match status" value="1"/>
</dbReference>
<dbReference type="Pfam" id="PF02153">
    <property type="entry name" value="PDH_N"/>
    <property type="match status" value="1"/>
</dbReference>
<proteinExistence type="inferred from homology"/>
<dbReference type="InterPro" id="IPR046825">
    <property type="entry name" value="PDH_C"/>
</dbReference>
<comment type="similarity">
    <text evidence="1">Belongs to the prephenate/arogenate dehydrogenase family.</text>
</comment>
<dbReference type="PANTHER" id="PTHR21363">
    <property type="entry name" value="PREPHENATE DEHYDROGENASE"/>
    <property type="match status" value="1"/>
</dbReference>
<comment type="caution">
    <text evidence="4">The sequence shown here is derived from an EMBL/GenBank/DDBJ whole genome shotgun (WGS) entry which is preliminary data.</text>
</comment>
<dbReference type="SUPFAM" id="SSF51735">
    <property type="entry name" value="NAD(P)-binding Rossmann-fold domains"/>
    <property type="match status" value="1"/>
</dbReference>
<dbReference type="GO" id="GO:0006571">
    <property type="term" value="P:tyrosine biosynthetic process"/>
    <property type="evidence" value="ECO:0007669"/>
    <property type="project" value="InterPro"/>
</dbReference>
<dbReference type="EMBL" id="BOMQ01000036">
    <property type="protein sequence ID" value="GIE49519.1"/>
    <property type="molecule type" value="Genomic_DNA"/>
</dbReference>
<evidence type="ECO:0000313" key="4">
    <source>
        <dbReference type="EMBL" id="GIE49519.1"/>
    </source>
</evidence>
<dbReference type="GO" id="GO:0004665">
    <property type="term" value="F:prephenate dehydrogenase (NADP+) activity"/>
    <property type="evidence" value="ECO:0007669"/>
    <property type="project" value="InterPro"/>
</dbReference>
<dbReference type="PROSITE" id="PS51176">
    <property type="entry name" value="PDH_ADH"/>
    <property type="match status" value="1"/>
</dbReference>
<dbReference type="AlphaFoldDB" id="A0A919MHC1"/>
<keyword evidence="2" id="KW-0560">Oxidoreductase</keyword>
<feature type="domain" description="Prephenate/arogenate dehydrogenase" evidence="3">
    <location>
        <begin position="1"/>
        <end position="295"/>
    </location>
</feature>
<dbReference type="Gene3D" id="3.40.50.720">
    <property type="entry name" value="NAD(P)-binding Rossmann-like Domain"/>
    <property type="match status" value="1"/>
</dbReference>
<evidence type="ECO:0000313" key="5">
    <source>
        <dbReference type="Proteomes" id="UP000647172"/>
    </source>
</evidence>
<dbReference type="InterPro" id="IPR036291">
    <property type="entry name" value="NAD(P)-bd_dom_sf"/>
</dbReference>
<dbReference type="GO" id="GO:0070403">
    <property type="term" value="F:NAD+ binding"/>
    <property type="evidence" value="ECO:0007669"/>
    <property type="project" value="InterPro"/>
</dbReference>
<dbReference type="InterPro" id="IPR008927">
    <property type="entry name" value="6-PGluconate_DH-like_C_sf"/>
</dbReference>